<name>A0A653BXG8_CALMS</name>
<accession>A0A653BXG8</accession>
<evidence type="ECO:0000259" key="4">
    <source>
        <dbReference type="Pfam" id="PF01425"/>
    </source>
</evidence>
<dbReference type="Proteomes" id="UP000410492">
    <property type="component" value="Unassembled WGS sequence"/>
</dbReference>
<feature type="active site" description="Charge relay system" evidence="1">
    <location>
        <position position="132"/>
    </location>
</feature>
<feature type="binding site" evidence="2">
    <location>
        <position position="207"/>
    </location>
    <ligand>
        <name>substrate</name>
    </ligand>
</feature>
<sequence length="524" mass="58811">MDKSVWADLKTCLFGIFLFIRYYFDLLIDQIFGFFNDDLKVPIRCPRNQIVNESATALANKIRKKELSSEEIVQAFIDRIKEVNPIINALVDERFEEALEEARKIDKGIADGTINEDDFRSKPFLGVPFTTKESTAVKGQSFTFGLMKRKDIKADYDADCVTIMKNSGAICIGVTNNPEMLLWTETYNPVYGVTKNPYDTTRTAGGSSGGETSLLAAGGTTISLGTDIGGSCRIPALMCGVFGHKPTSHLIPTKGIMFRTEEQEHTMAVVGVQSRFAEDIAPILGVLVTEHADKLQLDKPVNVKSLKFYYIEDPKDPFISPCREEMKSALTGAVNYFGGLCETPPKEVEFKETRYSTSLWKYWIMQEGDFNFNRDITNREGEAQPVTEILKYLIGRSEFCGSTILHFIYDMLPTPEEDWARETTELLSKQMLDILGEDGVLLYPSAPWPASYHHTSFLRPWNFSLFGIWNFLKFPVTQVPMGLRYGLPVGIQVVAAPNQDRLCIAVAKELEKAFGGFVPPYAID</sequence>
<dbReference type="PIRSF" id="PIRSF001221">
    <property type="entry name" value="Amidase_fungi"/>
    <property type="match status" value="1"/>
</dbReference>
<dbReference type="SUPFAM" id="SSF75304">
    <property type="entry name" value="Amidase signature (AS) enzymes"/>
    <property type="match status" value="1"/>
</dbReference>
<evidence type="ECO:0000313" key="6">
    <source>
        <dbReference type="Proteomes" id="UP000410492"/>
    </source>
</evidence>
<feature type="transmembrane region" description="Helical" evidence="3">
    <location>
        <begin position="12"/>
        <end position="35"/>
    </location>
</feature>
<dbReference type="OrthoDB" id="6428749at2759"/>
<dbReference type="EMBL" id="CAACVG010006464">
    <property type="protein sequence ID" value="VEN40328.1"/>
    <property type="molecule type" value="Genomic_DNA"/>
</dbReference>
<evidence type="ECO:0000256" key="2">
    <source>
        <dbReference type="PIRSR" id="PIRSR001221-2"/>
    </source>
</evidence>
<dbReference type="InterPro" id="IPR036928">
    <property type="entry name" value="AS_sf"/>
</dbReference>
<feature type="active site" description="Acyl-ester intermediate" evidence="1">
    <location>
        <position position="231"/>
    </location>
</feature>
<feature type="domain" description="Amidase" evidence="4">
    <location>
        <begin position="71"/>
        <end position="503"/>
    </location>
</feature>
<dbReference type="GO" id="GO:0012505">
    <property type="term" value="C:endomembrane system"/>
    <property type="evidence" value="ECO:0007669"/>
    <property type="project" value="TreeGrafter"/>
</dbReference>
<keyword evidence="6" id="KW-1185">Reference proteome</keyword>
<keyword evidence="3" id="KW-1133">Transmembrane helix</keyword>
<organism evidence="5 6">
    <name type="scientific">Callosobruchus maculatus</name>
    <name type="common">Southern cowpea weevil</name>
    <name type="synonym">Pulse bruchid</name>
    <dbReference type="NCBI Taxonomy" id="64391"/>
    <lineage>
        <taxon>Eukaryota</taxon>
        <taxon>Metazoa</taxon>
        <taxon>Ecdysozoa</taxon>
        <taxon>Arthropoda</taxon>
        <taxon>Hexapoda</taxon>
        <taxon>Insecta</taxon>
        <taxon>Pterygota</taxon>
        <taxon>Neoptera</taxon>
        <taxon>Endopterygota</taxon>
        <taxon>Coleoptera</taxon>
        <taxon>Polyphaga</taxon>
        <taxon>Cucujiformia</taxon>
        <taxon>Chrysomeloidea</taxon>
        <taxon>Chrysomelidae</taxon>
        <taxon>Bruchinae</taxon>
        <taxon>Bruchini</taxon>
        <taxon>Callosobruchus</taxon>
    </lineage>
</organism>
<dbReference type="AlphaFoldDB" id="A0A653BXG8"/>
<proteinExistence type="predicted"/>
<gene>
    <name evidence="5" type="ORF">CALMAC_LOCUS4524</name>
</gene>
<keyword evidence="3" id="KW-0472">Membrane</keyword>
<dbReference type="InterPro" id="IPR023631">
    <property type="entry name" value="Amidase_dom"/>
</dbReference>
<dbReference type="Gene3D" id="3.90.1300.10">
    <property type="entry name" value="Amidase signature (AS) domain"/>
    <property type="match status" value="1"/>
</dbReference>
<feature type="binding site" evidence="2">
    <location>
        <position position="181"/>
    </location>
    <ligand>
        <name>substrate</name>
    </ligand>
</feature>
<dbReference type="InterPro" id="IPR052739">
    <property type="entry name" value="FAAH2"/>
</dbReference>
<protein>
    <recommendedName>
        <fullName evidence="4">Amidase domain-containing protein</fullName>
    </recommendedName>
</protein>
<evidence type="ECO:0000256" key="1">
    <source>
        <dbReference type="PIRSR" id="PIRSR001221-1"/>
    </source>
</evidence>
<dbReference type="Pfam" id="PF01425">
    <property type="entry name" value="Amidase"/>
    <property type="match status" value="1"/>
</dbReference>
<feature type="binding site" evidence="2">
    <location>
        <begin position="228"/>
        <end position="231"/>
    </location>
    <ligand>
        <name>substrate</name>
    </ligand>
</feature>
<evidence type="ECO:0000313" key="5">
    <source>
        <dbReference type="EMBL" id="VEN40328.1"/>
    </source>
</evidence>
<evidence type="ECO:0000256" key="3">
    <source>
        <dbReference type="SAM" id="Phobius"/>
    </source>
</evidence>
<dbReference type="PANTHER" id="PTHR43372">
    <property type="entry name" value="FATTY-ACID AMIDE HYDROLASE"/>
    <property type="match status" value="1"/>
</dbReference>
<keyword evidence="3" id="KW-0812">Transmembrane</keyword>
<dbReference type="PANTHER" id="PTHR43372:SF1">
    <property type="entry name" value="LD38433P"/>
    <property type="match status" value="1"/>
</dbReference>
<reference evidence="5 6" key="1">
    <citation type="submission" date="2019-01" db="EMBL/GenBank/DDBJ databases">
        <authorList>
            <person name="Sayadi A."/>
        </authorList>
    </citation>
    <scope>NUCLEOTIDE SEQUENCE [LARGE SCALE GENOMIC DNA]</scope>
</reference>
<feature type="active site" description="Charge relay system" evidence="1">
    <location>
        <position position="207"/>
    </location>
</feature>